<keyword evidence="2" id="KW-1185">Reference proteome</keyword>
<dbReference type="GO" id="GO:0006355">
    <property type="term" value="P:regulation of DNA-templated transcription"/>
    <property type="evidence" value="ECO:0007669"/>
    <property type="project" value="InterPro"/>
</dbReference>
<gene>
    <name evidence="1" type="ORF">SP5_098_00290</name>
</gene>
<accession>A0A0A1WBI9</accession>
<evidence type="ECO:0000313" key="2">
    <source>
        <dbReference type="Proteomes" id="UP000032305"/>
    </source>
</evidence>
<dbReference type="RefSeq" id="WP_010339217.1">
    <property type="nucleotide sequence ID" value="NZ_BBPI01000098.1"/>
</dbReference>
<dbReference type="SUPFAM" id="SSF47598">
    <property type="entry name" value="Ribbon-helix-helix"/>
    <property type="match status" value="1"/>
</dbReference>
<dbReference type="eggNOG" id="ENOG503113S">
    <property type="taxonomic scope" value="Bacteria"/>
</dbReference>
<name>A0A0A1WBI9_9SPHN</name>
<reference evidence="1 2" key="1">
    <citation type="submission" date="2014-11" db="EMBL/GenBank/DDBJ databases">
        <title>Whole genome shotgun sequence of Sphingomonas parapaucimobilis NBRC 15100.</title>
        <authorList>
            <person name="Katano-Makiyama Y."/>
            <person name="Hosoyama A."/>
            <person name="Hashimoto M."/>
            <person name="Hosoyama Y."/>
            <person name="Noguchi M."/>
            <person name="Numata M."/>
            <person name="Tsuchikane K."/>
            <person name="Hirakata S."/>
            <person name="Uohara A."/>
            <person name="Shimodaira J."/>
            <person name="Ohji S."/>
            <person name="Ichikawa N."/>
            <person name="Kimura A."/>
            <person name="Yamazoe A."/>
            <person name="Fujita N."/>
        </authorList>
    </citation>
    <scope>NUCLEOTIDE SEQUENCE [LARGE SCALE GENOMIC DNA]</scope>
    <source>
        <strain evidence="1 2">NBRC 15100</strain>
    </source>
</reference>
<dbReference type="OrthoDB" id="7474082at2"/>
<dbReference type="EMBL" id="BBPI01000098">
    <property type="protein sequence ID" value="GAM02753.1"/>
    <property type="molecule type" value="Genomic_DNA"/>
</dbReference>
<evidence type="ECO:0008006" key="3">
    <source>
        <dbReference type="Google" id="ProtNLM"/>
    </source>
</evidence>
<protein>
    <recommendedName>
        <fullName evidence="3">Ribbon-helix-helix protein CopG domain-containing protein</fullName>
    </recommendedName>
</protein>
<dbReference type="InterPro" id="IPR010985">
    <property type="entry name" value="Ribbon_hlx_hlx"/>
</dbReference>
<comment type="caution">
    <text evidence="1">The sequence shown here is derived from an EMBL/GenBank/DDBJ whole genome shotgun (WGS) entry which is preliminary data.</text>
</comment>
<proteinExistence type="predicted"/>
<sequence length="93" mass="9669">MAIARKPNSKPKPAIDEAAADAFIAGAAKPDAAPIAVEADEAGQGAEPRKSPVMLRFDRALLAKVDAAAKRRGISRSAWIQFTVSRALDAGEG</sequence>
<organism evidence="1 2">
    <name type="scientific">Sphingomonas parapaucimobilis NBRC 15100</name>
    <dbReference type="NCBI Taxonomy" id="1219049"/>
    <lineage>
        <taxon>Bacteria</taxon>
        <taxon>Pseudomonadati</taxon>
        <taxon>Pseudomonadota</taxon>
        <taxon>Alphaproteobacteria</taxon>
        <taxon>Sphingomonadales</taxon>
        <taxon>Sphingomonadaceae</taxon>
        <taxon>Sphingomonas</taxon>
    </lineage>
</organism>
<evidence type="ECO:0000313" key="1">
    <source>
        <dbReference type="EMBL" id="GAM02753.1"/>
    </source>
</evidence>
<dbReference type="Proteomes" id="UP000032305">
    <property type="component" value="Unassembled WGS sequence"/>
</dbReference>
<dbReference type="AlphaFoldDB" id="A0A0A1WBI9"/>